<dbReference type="SMART" id="SM00343">
    <property type="entry name" value="ZnF_C2HC"/>
    <property type="match status" value="1"/>
</dbReference>
<proteinExistence type="predicted"/>
<dbReference type="GO" id="GO:0008270">
    <property type="term" value="F:zinc ion binding"/>
    <property type="evidence" value="ECO:0007669"/>
    <property type="project" value="UniProtKB-KW"/>
</dbReference>
<dbReference type="EMBL" id="CACSLK010007779">
    <property type="protein sequence ID" value="CAA0811035.1"/>
    <property type="molecule type" value="Genomic_DNA"/>
</dbReference>
<dbReference type="OrthoDB" id="912845at2759"/>
<dbReference type="InterPro" id="IPR036875">
    <property type="entry name" value="Znf_CCHC_sf"/>
</dbReference>
<evidence type="ECO:0000259" key="3">
    <source>
        <dbReference type="PROSITE" id="PS50158"/>
    </source>
</evidence>
<evidence type="ECO:0000256" key="2">
    <source>
        <dbReference type="SAM" id="MobiDB-lite"/>
    </source>
</evidence>
<dbReference type="GO" id="GO:0003676">
    <property type="term" value="F:nucleic acid binding"/>
    <property type="evidence" value="ECO:0007669"/>
    <property type="project" value="InterPro"/>
</dbReference>
<evidence type="ECO:0000256" key="1">
    <source>
        <dbReference type="PROSITE-ProRule" id="PRU00047"/>
    </source>
</evidence>
<dbReference type="InterPro" id="IPR054722">
    <property type="entry name" value="PolX-like_BBD"/>
</dbReference>
<comment type="caution">
    <text evidence="4">The sequence shown here is derived from an EMBL/GenBank/DDBJ whole genome shotgun (WGS) entry which is preliminary data.</text>
</comment>
<feature type="region of interest" description="Disordered" evidence="2">
    <location>
        <begin position="1"/>
        <end position="47"/>
    </location>
</feature>
<feature type="compositionally biased region" description="Basic residues" evidence="2">
    <location>
        <begin position="16"/>
        <end position="33"/>
    </location>
</feature>
<dbReference type="AlphaFoldDB" id="A0A9N7MPK7"/>
<keyword evidence="1" id="KW-0863">Zinc-finger</keyword>
<reference evidence="4" key="1">
    <citation type="submission" date="2019-12" db="EMBL/GenBank/DDBJ databases">
        <authorList>
            <person name="Scholes J."/>
        </authorList>
    </citation>
    <scope>NUCLEOTIDE SEQUENCE</scope>
</reference>
<gene>
    <name evidence="4" type="ORF">SHERM_00061</name>
</gene>
<feature type="domain" description="CCHC-type" evidence="3">
    <location>
        <begin position="54"/>
        <end position="69"/>
    </location>
</feature>
<dbReference type="Gene3D" id="4.10.60.10">
    <property type="entry name" value="Zinc finger, CCHC-type"/>
    <property type="match status" value="1"/>
</dbReference>
<dbReference type="Proteomes" id="UP001153555">
    <property type="component" value="Unassembled WGS sequence"/>
</dbReference>
<dbReference type="Pfam" id="PF00098">
    <property type="entry name" value="zf-CCHC"/>
    <property type="match status" value="1"/>
</dbReference>
<keyword evidence="5" id="KW-1185">Reference proteome</keyword>
<name>A0A9N7MPK7_STRHE</name>
<keyword evidence="1" id="KW-0479">Metal-binding</keyword>
<dbReference type="Pfam" id="PF22936">
    <property type="entry name" value="Pol_BBD"/>
    <property type="match status" value="1"/>
</dbReference>
<accession>A0A9N7MPK7</accession>
<feature type="non-terminal residue" evidence="4">
    <location>
        <position position="154"/>
    </location>
</feature>
<sequence>DKPVLLVGSTSGSKALKSKKRKGKGKAPNKPNKKANYNKGKNKEKVNSQSNHECYHCGKTGHWKRNCKKYLASLKSSGIYFVEVNLSVNDSSWVLDIGCGSHICNDLQMMARSNKLEDDETILRMGNGARVAAKAIGTVYLALNNDVKFCLTNC</sequence>
<dbReference type="SUPFAM" id="SSF57756">
    <property type="entry name" value="Retrovirus zinc finger-like domains"/>
    <property type="match status" value="1"/>
</dbReference>
<evidence type="ECO:0000313" key="5">
    <source>
        <dbReference type="Proteomes" id="UP001153555"/>
    </source>
</evidence>
<feature type="non-terminal residue" evidence="4">
    <location>
        <position position="1"/>
    </location>
</feature>
<dbReference type="InterPro" id="IPR001878">
    <property type="entry name" value="Znf_CCHC"/>
</dbReference>
<keyword evidence="1" id="KW-0862">Zinc</keyword>
<organism evidence="4 5">
    <name type="scientific">Striga hermonthica</name>
    <name type="common">Purple witchweed</name>
    <name type="synonym">Buchnera hermonthica</name>
    <dbReference type="NCBI Taxonomy" id="68872"/>
    <lineage>
        <taxon>Eukaryota</taxon>
        <taxon>Viridiplantae</taxon>
        <taxon>Streptophyta</taxon>
        <taxon>Embryophyta</taxon>
        <taxon>Tracheophyta</taxon>
        <taxon>Spermatophyta</taxon>
        <taxon>Magnoliopsida</taxon>
        <taxon>eudicotyledons</taxon>
        <taxon>Gunneridae</taxon>
        <taxon>Pentapetalae</taxon>
        <taxon>asterids</taxon>
        <taxon>lamiids</taxon>
        <taxon>Lamiales</taxon>
        <taxon>Orobanchaceae</taxon>
        <taxon>Buchnereae</taxon>
        <taxon>Striga</taxon>
    </lineage>
</organism>
<protein>
    <recommendedName>
        <fullName evidence="3">CCHC-type domain-containing protein</fullName>
    </recommendedName>
</protein>
<evidence type="ECO:0000313" key="4">
    <source>
        <dbReference type="EMBL" id="CAA0811035.1"/>
    </source>
</evidence>
<dbReference type="PROSITE" id="PS50158">
    <property type="entry name" value="ZF_CCHC"/>
    <property type="match status" value="1"/>
</dbReference>